<dbReference type="PIRSF" id="PIRSF015853">
    <property type="entry name" value="Pep_DppA"/>
    <property type="match status" value="1"/>
</dbReference>
<dbReference type="AlphaFoldDB" id="A0A1H3UJ07"/>
<dbReference type="Proteomes" id="UP000198935">
    <property type="component" value="Unassembled WGS sequence"/>
</dbReference>
<proteinExistence type="predicted"/>
<dbReference type="OrthoDB" id="9785420at2"/>
<dbReference type="GO" id="GO:0046872">
    <property type="term" value="F:metal ion binding"/>
    <property type="evidence" value="ECO:0007669"/>
    <property type="project" value="UniProtKB-KW"/>
</dbReference>
<dbReference type="STRING" id="1503961.SAMN05421736_12157"/>
<feature type="binding site" evidence="2">
    <location>
        <position position="133"/>
    </location>
    <ligand>
        <name>Zn(2+)</name>
        <dbReference type="ChEBI" id="CHEBI:29105"/>
        <label>2</label>
    </ligand>
</feature>
<organism evidence="3 4">
    <name type="scientific">Evansella caseinilytica</name>
    <dbReference type="NCBI Taxonomy" id="1503961"/>
    <lineage>
        <taxon>Bacteria</taxon>
        <taxon>Bacillati</taxon>
        <taxon>Bacillota</taxon>
        <taxon>Bacilli</taxon>
        <taxon>Bacillales</taxon>
        <taxon>Bacillaceae</taxon>
        <taxon>Evansella</taxon>
    </lineage>
</organism>
<feature type="active site" description="Nucleophile" evidence="1">
    <location>
        <position position="115"/>
    </location>
</feature>
<dbReference type="Pfam" id="PF04951">
    <property type="entry name" value="Peptidase_M55"/>
    <property type="match status" value="1"/>
</dbReference>
<keyword evidence="4" id="KW-1185">Reference proteome</keyword>
<feature type="binding site" evidence="2">
    <location>
        <position position="8"/>
    </location>
    <ligand>
        <name>Zn(2+)</name>
        <dbReference type="ChEBI" id="CHEBI:29105"/>
        <label>2</label>
    </ligand>
</feature>
<dbReference type="CDD" id="cd08663">
    <property type="entry name" value="DAP_dppA_1"/>
    <property type="match status" value="1"/>
</dbReference>
<dbReference type="InterPro" id="IPR027476">
    <property type="entry name" value="DppA_N"/>
</dbReference>
<evidence type="ECO:0000256" key="1">
    <source>
        <dbReference type="PIRSR" id="PIRSR015853-1"/>
    </source>
</evidence>
<sequence length="274" mass="29321">MRLYLSVDMEGITGIADETFIDSGKRNYSRGQHLMTAEVNHVIVAVLEAGCGEVVVNDSHSKMNNLLIEELHPEAQLIFGDVKPFSMVQGLEAGVAGAMFLGYHARAARKGVLSHTMTAAVSGMYLNDSAIGELGLNAYVAGYYGVPVLMVTGDDQTALEAEALIPGVTTVVVKKYLSRTAAVCLSPAKTAELLREKAKAAVRERGNVQPLIPPDHPVLTIQFANHGQAEWANLMPGTEIVEGTSAVRFQAKTMLEAYRGMIAMTELAAKAAFS</sequence>
<dbReference type="Gene3D" id="3.40.50.10780">
    <property type="entry name" value="Dipeptide transport protein"/>
    <property type="match status" value="1"/>
</dbReference>
<feature type="binding site" evidence="2">
    <location>
        <position position="60"/>
    </location>
    <ligand>
        <name>Zn(2+)</name>
        <dbReference type="ChEBI" id="CHEBI:29105"/>
        <label>2</label>
    </ligand>
</feature>
<name>A0A1H3UJ07_9BACI</name>
<gene>
    <name evidence="3" type="ORF">SAMN05421736_12157</name>
</gene>
<keyword evidence="2" id="KW-0479">Metal-binding</keyword>
<evidence type="ECO:0000313" key="3">
    <source>
        <dbReference type="EMBL" id="SDZ61669.1"/>
    </source>
</evidence>
<keyword evidence="2" id="KW-0862">Zinc</keyword>
<feature type="binding site" evidence="2">
    <location>
        <position position="10"/>
    </location>
    <ligand>
        <name>Zn(2+)</name>
        <dbReference type="ChEBI" id="CHEBI:29105"/>
        <label>1</label>
    </ligand>
</feature>
<dbReference type="Gene3D" id="3.30.1360.130">
    <property type="entry name" value="Dipeptide transport protein"/>
    <property type="match status" value="1"/>
</dbReference>
<protein>
    <submittedName>
        <fullName evidence="3">D-amino peptidase</fullName>
    </submittedName>
</protein>
<dbReference type="EMBL" id="FNPI01000021">
    <property type="protein sequence ID" value="SDZ61669.1"/>
    <property type="molecule type" value="Genomic_DNA"/>
</dbReference>
<dbReference type="SUPFAM" id="SSF63992">
    <property type="entry name" value="Dipeptide transport protein"/>
    <property type="match status" value="1"/>
</dbReference>
<evidence type="ECO:0000256" key="2">
    <source>
        <dbReference type="PIRSR" id="PIRSR015853-2"/>
    </source>
</evidence>
<feature type="binding site" evidence="2">
    <location>
        <position position="8"/>
    </location>
    <ligand>
        <name>Zn(2+)</name>
        <dbReference type="ChEBI" id="CHEBI:29105"/>
        <label>1</label>
    </ligand>
</feature>
<evidence type="ECO:0000313" key="4">
    <source>
        <dbReference type="Proteomes" id="UP000198935"/>
    </source>
</evidence>
<dbReference type="InterPro" id="IPR007035">
    <property type="entry name" value="Peptidase_M55"/>
</dbReference>
<accession>A0A1H3UJ07</accession>
<feature type="binding site" evidence="2">
    <location>
        <position position="104"/>
    </location>
    <ligand>
        <name>Zn(2+)</name>
        <dbReference type="ChEBI" id="CHEBI:29105"/>
        <label>2</label>
    </ligand>
</feature>
<reference evidence="4" key="1">
    <citation type="submission" date="2016-10" db="EMBL/GenBank/DDBJ databases">
        <authorList>
            <person name="Varghese N."/>
            <person name="Submissions S."/>
        </authorList>
    </citation>
    <scope>NUCLEOTIDE SEQUENCE [LARGE SCALE GENOMIC DNA]</scope>
    <source>
        <strain evidence="4">SP</strain>
    </source>
</reference>
<dbReference type="InterPro" id="IPR036177">
    <property type="entry name" value="Peptidase_M55_sf"/>
</dbReference>